<reference evidence="1 2" key="1">
    <citation type="submission" date="2018-05" db="EMBL/GenBank/DDBJ databases">
        <title>Rhodohalobacter halophilus gen. nov., sp. nov., a moderately halophilic member of the family Balneolaceae.</title>
        <authorList>
            <person name="Liu Z.-W."/>
        </authorList>
    </citation>
    <scope>NUCLEOTIDE SEQUENCE [LARGE SCALE GENOMIC DNA]</scope>
    <source>
        <strain evidence="1 2">8A47</strain>
    </source>
</reference>
<dbReference type="RefSeq" id="WP_109646243.1">
    <property type="nucleotide sequence ID" value="NZ_QGGB01000005.1"/>
</dbReference>
<dbReference type="InterPro" id="IPR027056">
    <property type="entry name" value="Gluconate_2DH_su3"/>
</dbReference>
<comment type="caution">
    <text evidence="1">The sequence shown here is derived from an EMBL/GenBank/DDBJ whole genome shotgun (WGS) entry which is preliminary data.</text>
</comment>
<dbReference type="EMBL" id="QGGB01000005">
    <property type="protein sequence ID" value="PWN06894.1"/>
    <property type="molecule type" value="Genomic_DNA"/>
</dbReference>
<dbReference type="Proteomes" id="UP000245533">
    <property type="component" value="Unassembled WGS sequence"/>
</dbReference>
<evidence type="ECO:0000313" key="1">
    <source>
        <dbReference type="EMBL" id="PWN06894.1"/>
    </source>
</evidence>
<sequence length="238" mass="26909">MDRRQHLKLLLAGSFGAGFLMSGGCTEEDRRTSEEIIRNNGGGYGRTPEEKALDEKLRSETFFTEEEMKMVAVLSDIIIPADGDSGSATDAGVPDFIEFMMKDYPPFQVPTRGGLMWLNSQCRSRFGSGFLDCSQDQRMEVIDDIAWPDSASSDMEYGVRFFNRMRNLAATGFFTSEMGIQYLGYVGNRPGFWDGVPDNVLRKHGLSYDRKTLEECIKLEERSRIAEWDEDGNLLNRS</sequence>
<evidence type="ECO:0000313" key="2">
    <source>
        <dbReference type="Proteomes" id="UP000245533"/>
    </source>
</evidence>
<organism evidence="1 2">
    <name type="scientific">Rhodohalobacter mucosus</name>
    <dbReference type="NCBI Taxonomy" id="2079485"/>
    <lineage>
        <taxon>Bacteria</taxon>
        <taxon>Pseudomonadati</taxon>
        <taxon>Balneolota</taxon>
        <taxon>Balneolia</taxon>
        <taxon>Balneolales</taxon>
        <taxon>Balneolaceae</taxon>
        <taxon>Rhodohalobacter</taxon>
    </lineage>
</organism>
<name>A0A316TWG2_9BACT</name>
<dbReference type="Pfam" id="PF13618">
    <property type="entry name" value="Gluconate_2-dh3"/>
    <property type="match status" value="1"/>
</dbReference>
<proteinExistence type="predicted"/>
<dbReference type="AlphaFoldDB" id="A0A316TWG2"/>
<dbReference type="PROSITE" id="PS51257">
    <property type="entry name" value="PROKAR_LIPOPROTEIN"/>
    <property type="match status" value="1"/>
</dbReference>
<dbReference type="OrthoDB" id="129242at2"/>
<protein>
    <submittedName>
        <fullName evidence="1">Transcriptional initiation protein Tat</fullName>
    </submittedName>
</protein>
<gene>
    <name evidence="1" type="ORF">DDZ15_06365</name>
</gene>
<accession>A0A316TWG2</accession>
<keyword evidence="2" id="KW-1185">Reference proteome</keyword>